<organism evidence="1 2">
    <name type="scientific">Williamwhitmania taraxaci</name>
    <dbReference type="NCBI Taxonomy" id="1640674"/>
    <lineage>
        <taxon>Bacteria</taxon>
        <taxon>Pseudomonadati</taxon>
        <taxon>Bacteroidota</taxon>
        <taxon>Bacteroidia</taxon>
        <taxon>Bacteroidales</taxon>
        <taxon>Williamwhitmaniaceae</taxon>
        <taxon>Williamwhitmania</taxon>
    </lineage>
</organism>
<protein>
    <submittedName>
        <fullName evidence="1">Putative glutamine amidotransferase</fullName>
    </submittedName>
</protein>
<dbReference type="Gene3D" id="3.40.50.880">
    <property type="match status" value="1"/>
</dbReference>
<evidence type="ECO:0000313" key="2">
    <source>
        <dbReference type="Proteomes" id="UP000199452"/>
    </source>
</evidence>
<dbReference type="RefSeq" id="WP_092434856.1">
    <property type="nucleotide sequence ID" value="NZ_FMYP01000004.1"/>
</dbReference>
<dbReference type="OrthoDB" id="9804920at2"/>
<dbReference type="InterPro" id="IPR011697">
    <property type="entry name" value="Peptidase_C26"/>
</dbReference>
<proteinExistence type="predicted"/>
<dbReference type="GO" id="GO:0016740">
    <property type="term" value="F:transferase activity"/>
    <property type="evidence" value="ECO:0007669"/>
    <property type="project" value="UniProtKB-KW"/>
</dbReference>
<dbReference type="InterPro" id="IPR044668">
    <property type="entry name" value="PuuD-like"/>
</dbReference>
<dbReference type="InterPro" id="IPR029062">
    <property type="entry name" value="Class_I_gatase-like"/>
</dbReference>
<sequence length="236" mass="26147">MLTIGFSRATSEPKYQLYISWLKSIDPSLGVVNFYGMEIPEALQALEKCSGIVITGGEDVHPSHYGKAEEELRCSCDPYRDSLELALIDKALAIKLPLLAICRGEQILNVSQGGDLIVDIVSDYGDTANHGSIGDQLIYHSVTIDASSNLFRICQATSFEIITVHHQAVKTLASCFRPTAFAPDGILEAYEWLHPEGKCYLNAVQWHPEKGDYRNSLSRAIGNDFIEKVYLYSSVK</sequence>
<dbReference type="STRING" id="1640674.SAMN05216323_100414"/>
<evidence type="ECO:0000313" key="1">
    <source>
        <dbReference type="EMBL" id="SDB85365.1"/>
    </source>
</evidence>
<reference evidence="1 2" key="1">
    <citation type="submission" date="2016-09" db="EMBL/GenBank/DDBJ databases">
        <authorList>
            <person name="Capua I."/>
            <person name="De Benedictis P."/>
            <person name="Joannis T."/>
            <person name="Lombin L.H."/>
            <person name="Cattoli G."/>
        </authorList>
    </citation>
    <scope>NUCLEOTIDE SEQUENCE [LARGE SCALE GENOMIC DNA]</scope>
    <source>
        <strain evidence="1 2">A7P-90m</strain>
    </source>
</reference>
<dbReference type="EMBL" id="FMYP01000004">
    <property type="protein sequence ID" value="SDB85365.1"/>
    <property type="molecule type" value="Genomic_DNA"/>
</dbReference>
<name>A0A1G6GUJ7_9BACT</name>
<dbReference type="Proteomes" id="UP000199452">
    <property type="component" value="Unassembled WGS sequence"/>
</dbReference>
<dbReference type="GO" id="GO:0006598">
    <property type="term" value="P:polyamine catabolic process"/>
    <property type="evidence" value="ECO:0007669"/>
    <property type="project" value="TreeGrafter"/>
</dbReference>
<dbReference type="AlphaFoldDB" id="A0A1G6GUJ7"/>
<dbReference type="PANTHER" id="PTHR43235">
    <property type="entry name" value="GLUTAMINE AMIDOTRANSFERASE PB2B2.05-RELATED"/>
    <property type="match status" value="1"/>
</dbReference>
<dbReference type="Pfam" id="PF07722">
    <property type="entry name" value="Peptidase_C26"/>
    <property type="match status" value="1"/>
</dbReference>
<dbReference type="PROSITE" id="PS51273">
    <property type="entry name" value="GATASE_TYPE_1"/>
    <property type="match status" value="1"/>
</dbReference>
<keyword evidence="1" id="KW-0315">Glutamine amidotransferase</keyword>
<dbReference type="SUPFAM" id="SSF52317">
    <property type="entry name" value="Class I glutamine amidotransferase-like"/>
    <property type="match status" value="1"/>
</dbReference>
<keyword evidence="2" id="KW-1185">Reference proteome</keyword>
<gene>
    <name evidence="1" type="ORF">SAMN05216323_100414</name>
</gene>
<dbReference type="GO" id="GO:0005829">
    <property type="term" value="C:cytosol"/>
    <property type="evidence" value="ECO:0007669"/>
    <property type="project" value="TreeGrafter"/>
</dbReference>
<keyword evidence="1" id="KW-0808">Transferase</keyword>
<accession>A0A1G6GUJ7</accession>
<dbReference type="GO" id="GO:0033969">
    <property type="term" value="F:gamma-glutamyl-gamma-aminobutyrate hydrolase activity"/>
    <property type="evidence" value="ECO:0007669"/>
    <property type="project" value="TreeGrafter"/>
</dbReference>
<dbReference type="PANTHER" id="PTHR43235:SF1">
    <property type="entry name" value="GLUTAMINE AMIDOTRANSFERASE PB2B2.05-RELATED"/>
    <property type="match status" value="1"/>
</dbReference>